<dbReference type="Pfam" id="PF07596">
    <property type="entry name" value="SBP_bac_10"/>
    <property type="match status" value="1"/>
</dbReference>
<name>A0A517TYR0_9BACT</name>
<dbReference type="InterPro" id="IPR011453">
    <property type="entry name" value="DUF1559"/>
</dbReference>
<dbReference type="NCBIfam" id="TIGR02532">
    <property type="entry name" value="IV_pilin_GFxxxE"/>
    <property type="match status" value="1"/>
</dbReference>
<evidence type="ECO:0000313" key="3">
    <source>
        <dbReference type="Proteomes" id="UP000317909"/>
    </source>
</evidence>
<dbReference type="Proteomes" id="UP000317909">
    <property type="component" value="Chromosome"/>
</dbReference>
<dbReference type="OrthoDB" id="270727at2"/>
<dbReference type="AlphaFoldDB" id="A0A517TYR0"/>
<proteinExistence type="predicted"/>
<sequence length="311" mass="34148">MIDSARVARRAFTLVELLVVIAIIGVLVALLLPAVQAAREAARRTECVNKLRQWGLALQNHHDSKGYFPQGTISVGGTGVNADLDRRTFVLLVWPFLEQTALFASYDFKFPFWHEINRDEMLASLAMYYCPSDRGNGRWHGDAYHRARGNYVVCFGNGSFRGSGGSHPKFMRAPFADYPDKSKGVPMKAFVDGLSNTMLMSEVIMAANDADFDARGDILNNHGGHSQYMTVNTPNNGVDRCFCNSREQTPGAPCINTQSDISVSARSMHPEGVHVLMGDASAKFENNSVELLVWQKQGSLEDAPVAGGTLD</sequence>
<feature type="domain" description="DUF1559" evidence="1">
    <location>
        <begin position="36"/>
        <end position="290"/>
    </location>
</feature>
<organism evidence="2 3">
    <name type="scientific">Lacipirellula limnantheis</name>
    <dbReference type="NCBI Taxonomy" id="2528024"/>
    <lineage>
        <taxon>Bacteria</taxon>
        <taxon>Pseudomonadati</taxon>
        <taxon>Planctomycetota</taxon>
        <taxon>Planctomycetia</taxon>
        <taxon>Pirellulales</taxon>
        <taxon>Lacipirellulaceae</taxon>
        <taxon>Lacipirellula</taxon>
    </lineage>
</organism>
<dbReference type="Gene3D" id="3.30.700.10">
    <property type="entry name" value="Glycoprotein, Type 4 Pilin"/>
    <property type="match status" value="1"/>
</dbReference>
<dbReference type="Pfam" id="PF07963">
    <property type="entry name" value="N_methyl"/>
    <property type="match status" value="1"/>
</dbReference>
<dbReference type="SUPFAM" id="SSF54523">
    <property type="entry name" value="Pili subunits"/>
    <property type="match status" value="1"/>
</dbReference>
<protein>
    <recommendedName>
        <fullName evidence="1">DUF1559 domain-containing protein</fullName>
    </recommendedName>
</protein>
<dbReference type="PANTHER" id="PTHR30093:SF2">
    <property type="entry name" value="TYPE II SECRETION SYSTEM PROTEIN H"/>
    <property type="match status" value="1"/>
</dbReference>
<keyword evidence="3" id="KW-1185">Reference proteome</keyword>
<dbReference type="PANTHER" id="PTHR30093">
    <property type="entry name" value="GENERAL SECRETION PATHWAY PROTEIN G"/>
    <property type="match status" value="1"/>
</dbReference>
<gene>
    <name evidence="2" type="ORF">I41_26970</name>
</gene>
<dbReference type="InterPro" id="IPR012902">
    <property type="entry name" value="N_methyl_site"/>
</dbReference>
<dbReference type="EMBL" id="CP036339">
    <property type="protein sequence ID" value="QDT73508.1"/>
    <property type="molecule type" value="Genomic_DNA"/>
</dbReference>
<dbReference type="KEGG" id="llh:I41_26970"/>
<reference evidence="2 3" key="1">
    <citation type="submission" date="2019-02" db="EMBL/GenBank/DDBJ databases">
        <title>Deep-cultivation of Planctomycetes and their phenomic and genomic characterization uncovers novel biology.</title>
        <authorList>
            <person name="Wiegand S."/>
            <person name="Jogler M."/>
            <person name="Boedeker C."/>
            <person name="Pinto D."/>
            <person name="Vollmers J."/>
            <person name="Rivas-Marin E."/>
            <person name="Kohn T."/>
            <person name="Peeters S.H."/>
            <person name="Heuer A."/>
            <person name="Rast P."/>
            <person name="Oberbeckmann S."/>
            <person name="Bunk B."/>
            <person name="Jeske O."/>
            <person name="Meyerdierks A."/>
            <person name="Storesund J.E."/>
            <person name="Kallscheuer N."/>
            <person name="Luecker S."/>
            <person name="Lage O.M."/>
            <person name="Pohl T."/>
            <person name="Merkel B.J."/>
            <person name="Hornburger P."/>
            <person name="Mueller R.-W."/>
            <person name="Bruemmer F."/>
            <person name="Labrenz M."/>
            <person name="Spormann A.M."/>
            <person name="Op den Camp H."/>
            <person name="Overmann J."/>
            <person name="Amann R."/>
            <person name="Jetten M.S.M."/>
            <person name="Mascher T."/>
            <person name="Medema M.H."/>
            <person name="Devos D.P."/>
            <person name="Kaster A.-K."/>
            <person name="Ovreas L."/>
            <person name="Rohde M."/>
            <person name="Galperin M.Y."/>
            <person name="Jogler C."/>
        </authorList>
    </citation>
    <scope>NUCLEOTIDE SEQUENCE [LARGE SCALE GENOMIC DNA]</scope>
    <source>
        <strain evidence="2 3">I41</strain>
    </source>
</reference>
<dbReference type="NCBIfam" id="TIGR04294">
    <property type="entry name" value="pre_pil_HX9DG"/>
    <property type="match status" value="1"/>
</dbReference>
<evidence type="ECO:0000259" key="1">
    <source>
        <dbReference type="Pfam" id="PF07596"/>
    </source>
</evidence>
<dbReference type="InterPro" id="IPR027558">
    <property type="entry name" value="Pre_pil_HX9DG_C"/>
</dbReference>
<accession>A0A517TYR0</accession>
<dbReference type="RefSeq" id="WP_145436342.1">
    <property type="nucleotide sequence ID" value="NZ_CP036339.1"/>
</dbReference>
<evidence type="ECO:0000313" key="2">
    <source>
        <dbReference type="EMBL" id="QDT73508.1"/>
    </source>
</evidence>
<dbReference type="InterPro" id="IPR045584">
    <property type="entry name" value="Pilin-like"/>
</dbReference>